<gene>
    <name evidence="1" type="ORF">BW425_24695</name>
</gene>
<organism evidence="1 2">
    <name type="scientific">Bacillus pseudomycoides</name>
    <dbReference type="NCBI Taxonomy" id="64104"/>
    <lineage>
        <taxon>Bacteria</taxon>
        <taxon>Bacillati</taxon>
        <taxon>Bacillota</taxon>
        <taxon>Bacilli</taxon>
        <taxon>Bacillales</taxon>
        <taxon>Bacillaceae</taxon>
        <taxon>Bacillus</taxon>
        <taxon>Bacillus cereus group</taxon>
    </lineage>
</organism>
<dbReference type="AlphaFoldDB" id="A0A1Y3MGG4"/>
<reference evidence="1 2" key="1">
    <citation type="submission" date="2017-02" db="EMBL/GenBank/DDBJ databases">
        <title>Bacillus pseudomycoides isolate FSL K6-0042.</title>
        <authorList>
            <person name="Kovac J."/>
        </authorList>
    </citation>
    <scope>NUCLEOTIDE SEQUENCE [LARGE SCALE GENOMIC DNA]</scope>
    <source>
        <strain evidence="1 2">FSL K6-0042</strain>
    </source>
</reference>
<dbReference type="Proteomes" id="UP000195321">
    <property type="component" value="Unassembled WGS sequence"/>
</dbReference>
<dbReference type="EMBL" id="MWPX01000053">
    <property type="protein sequence ID" value="OUM46263.1"/>
    <property type="molecule type" value="Genomic_DNA"/>
</dbReference>
<dbReference type="RefSeq" id="WP_088094608.1">
    <property type="nucleotide sequence ID" value="NZ_JBALMA010000307.1"/>
</dbReference>
<sequence length="62" mass="7160">MEKTVNKMMKDLQFLLKHGQIGMDLTDLRYQEMLCGAVEATGKKYTFYIKEADTAMIILKLV</sequence>
<evidence type="ECO:0000313" key="1">
    <source>
        <dbReference type="EMBL" id="OUM46263.1"/>
    </source>
</evidence>
<name>A0A1Y3MGG4_9BACI</name>
<proteinExistence type="predicted"/>
<accession>A0A1Y3MGG4</accession>
<evidence type="ECO:0000313" key="2">
    <source>
        <dbReference type="Proteomes" id="UP000195321"/>
    </source>
</evidence>
<comment type="caution">
    <text evidence="1">The sequence shown here is derived from an EMBL/GenBank/DDBJ whole genome shotgun (WGS) entry which is preliminary data.</text>
</comment>
<protein>
    <submittedName>
        <fullName evidence="1">Uncharacterized protein</fullName>
    </submittedName>
</protein>